<gene>
    <name evidence="7" type="ORF">A4R43_06860</name>
</gene>
<proteinExistence type="inferred from homology"/>
<evidence type="ECO:0000256" key="5">
    <source>
        <dbReference type="ARBA" id="ARBA00023136"/>
    </source>
</evidence>
<evidence type="ECO:0000256" key="3">
    <source>
        <dbReference type="ARBA" id="ARBA00022692"/>
    </source>
</evidence>
<feature type="transmembrane region" description="Helical" evidence="6">
    <location>
        <begin position="39"/>
        <end position="61"/>
    </location>
</feature>
<dbReference type="GO" id="GO:0005886">
    <property type="term" value="C:plasma membrane"/>
    <property type="evidence" value="ECO:0007669"/>
    <property type="project" value="UniProtKB-SubCell"/>
</dbReference>
<dbReference type="PANTHER" id="PTHR43701">
    <property type="entry name" value="MEMBRANE TRANSPORTER PROTEIN MJ0441-RELATED"/>
    <property type="match status" value="1"/>
</dbReference>
<dbReference type="InterPro" id="IPR002781">
    <property type="entry name" value="TM_pro_TauE-like"/>
</dbReference>
<dbReference type="AlphaFoldDB" id="A0A344L2L2"/>
<keyword evidence="4 6" id="KW-1133">Transmembrane helix</keyword>
<feature type="transmembrane region" description="Helical" evidence="6">
    <location>
        <begin position="149"/>
        <end position="172"/>
    </location>
</feature>
<feature type="transmembrane region" description="Helical" evidence="6">
    <location>
        <begin position="192"/>
        <end position="212"/>
    </location>
</feature>
<dbReference type="InterPro" id="IPR051598">
    <property type="entry name" value="TSUP/Inactive_protease-like"/>
</dbReference>
<feature type="transmembrane region" description="Helical" evidence="6">
    <location>
        <begin position="82"/>
        <end position="104"/>
    </location>
</feature>
<comment type="subcellular location">
    <subcellularLocation>
        <location evidence="6">Cell membrane</location>
        <topology evidence="6">Multi-pass membrane protein</topology>
    </subcellularLocation>
    <subcellularLocation>
        <location evidence="1">Membrane</location>
        <topology evidence="1">Multi-pass membrane protein</topology>
    </subcellularLocation>
</comment>
<feature type="transmembrane region" description="Helical" evidence="6">
    <location>
        <begin position="124"/>
        <end position="142"/>
    </location>
</feature>
<evidence type="ECO:0000256" key="6">
    <source>
        <dbReference type="RuleBase" id="RU363041"/>
    </source>
</evidence>
<sequence>MVIVVVALAVPVGLLIGAVGVGGVLLPPALVHLGGFDVHAAAATSSWAFLFTGVVGTLAYARHESMPWPLARRLALGAAPAAAAGALVNGLVSPLVVWLVLGSITLGAGAHRLFGRTGGERTSLPAAAALATGAVVGFGSALTGTGGPVLLVPVLMLLGVAPLPAVAAGQLIQVPLAAFAVLGYSATGSVHYGLGAVLGVVAAAAVVAGARFARRLPPERLRQVSASILVAVGLFLFALPLLPS</sequence>
<evidence type="ECO:0000313" key="8">
    <source>
        <dbReference type="Proteomes" id="UP000250434"/>
    </source>
</evidence>
<evidence type="ECO:0000256" key="2">
    <source>
        <dbReference type="ARBA" id="ARBA00009142"/>
    </source>
</evidence>
<dbReference type="KEGG" id="aab:A4R43_06860"/>
<keyword evidence="3 6" id="KW-0812">Transmembrane</keyword>
<evidence type="ECO:0000256" key="4">
    <source>
        <dbReference type="ARBA" id="ARBA00022989"/>
    </source>
</evidence>
<accession>A0A344L2L2</accession>
<organism evidence="7 8">
    <name type="scientific">Amycolatopsis albispora</name>
    <dbReference type="NCBI Taxonomy" id="1804986"/>
    <lineage>
        <taxon>Bacteria</taxon>
        <taxon>Bacillati</taxon>
        <taxon>Actinomycetota</taxon>
        <taxon>Actinomycetes</taxon>
        <taxon>Pseudonocardiales</taxon>
        <taxon>Pseudonocardiaceae</taxon>
        <taxon>Amycolatopsis</taxon>
    </lineage>
</organism>
<reference evidence="7 8" key="1">
    <citation type="submission" date="2016-04" db="EMBL/GenBank/DDBJ databases">
        <title>Complete genome sequence and analysis of deep-sea sediment isolate, Amycolatopsis sp. WP1.</title>
        <authorList>
            <person name="Wang H."/>
            <person name="Chen S."/>
            <person name="Wu Q."/>
        </authorList>
    </citation>
    <scope>NUCLEOTIDE SEQUENCE [LARGE SCALE GENOMIC DNA]</scope>
    <source>
        <strain evidence="7 8">WP1</strain>
    </source>
</reference>
<name>A0A344L2L2_9PSEU</name>
<keyword evidence="6" id="KW-1003">Cell membrane</keyword>
<dbReference type="Proteomes" id="UP000250434">
    <property type="component" value="Chromosome"/>
</dbReference>
<keyword evidence="5 6" id="KW-0472">Membrane</keyword>
<evidence type="ECO:0000313" key="7">
    <source>
        <dbReference type="EMBL" id="AXB42286.1"/>
    </source>
</evidence>
<dbReference type="RefSeq" id="WP_162788351.1">
    <property type="nucleotide sequence ID" value="NZ_CP015163.1"/>
</dbReference>
<dbReference type="EMBL" id="CP015163">
    <property type="protein sequence ID" value="AXB42286.1"/>
    <property type="molecule type" value="Genomic_DNA"/>
</dbReference>
<protein>
    <recommendedName>
        <fullName evidence="6">Probable membrane transporter protein</fullName>
    </recommendedName>
</protein>
<evidence type="ECO:0000256" key="1">
    <source>
        <dbReference type="ARBA" id="ARBA00004141"/>
    </source>
</evidence>
<feature type="transmembrane region" description="Helical" evidence="6">
    <location>
        <begin position="224"/>
        <end position="242"/>
    </location>
</feature>
<comment type="similarity">
    <text evidence="2 6">Belongs to the 4-toluene sulfonate uptake permease (TSUP) (TC 2.A.102) family.</text>
</comment>
<dbReference type="PANTHER" id="PTHR43701:SF2">
    <property type="entry name" value="MEMBRANE TRANSPORTER PROTEIN YJNA-RELATED"/>
    <property type="match status" value="1"/>
</dbReference>
<dbReference type="Pfam" id="PF01925">
    <property type="entry name" value="TauE"/>
    <property type="match status" value="1"/>
</dbReference>
<keyword evidence="8" id="KW-1185">Reference proteome</keyword>